<organism evidence="8 9">
    <name type="scientific">Clunio marinus</name>
    <dbReference type="NCBI Taxonomy" id="568069"/>
    <lineage>
        <taxon>Eukaryota</taxon>
        <taxon>Metazoa</taxon>
        <taxon>Ecdysozoa</taxon>
        <taxon>Arthropoda</taxon>
        <taxon>Hexapoda</taxon>
        <taxon>Insecta</taxon>
        <taxon>Pterygota</taxon>
        <taxon>Neoptera</taxon>
        <taxon>Endopterygota</taxon>
        <taxon>Diptera</taxon>
        <taxon>Nematocera</taxon>
        <taxon>Chironomoidea</taxon>
        <taxon>Chironomidae</taxon>
        <taxon>Clunio</taxon>
    </lineage>
</organism>
<evidence type="ECO:0000256" key="5">
    <source>
        <dbReference type="ARBA" id="ARBA00023128"/>
    </source>
</evidence>
<keyword evidence="4 7" id="KW-0808">Transferase</keyword>
<accession>A0A1J1IE57</accession>
<keyword evidence="9" id="KW-1185">Reference proteome</keyword>
<evidence type="ECO:0000256" key="2">
    <source>
        <dbReference type="ARBA" id="ARBA00005891"/>
    </source>
</evidence>
<evidence type="ECO:0000256" key="6">
    <source>
        <dbReference type="ARBA" id="ARBA00048612"/>
    </source>
</evidence>
<dbReference type="GO" id="GO:0032259">
    <property type="term" value="P:methylation"/>
    <property type="evidence" value="ECO:0007669"/>
    <property type="project" value="UniProtKB-KW"/>
</dbReference>
<dbReference type="EMBL" id="CVRI01000047">
    <property type="protein sequence ID" value="CRK98491.1"/>
    <property type="molecule type" value="Genomic_DNA"/>
</dbReference>
<protein>
    <recommendedName>
        <fullName evidence="7">Protein arginine methyltransferase NDUFAF7</fullName>
        <ecNumber evidence="7">2.1.1.320</ecNumber>
    </recommendedName>
</protein>
<dbReference type="GO" id="GO:0035243">
    <property type="term" value="F:protein-arginine omega-N symmetric methyltransferase activity"/>
    <property type="evidence" value="ECO:0007669"/>
    <property type="project" value="UniProtKB-EC"/>
</dbReference>
<dbReference type="GO" id="GO:0005739">
    <property type="term" value="C:mitochondrion"/>
    <property type="evidence" value="ECO:0007669"/>
    <property type="project" value="UniProtKB-SubCell"/>
</dbReference>
<dbReference type="InterPro" id="IPR003788">
    <property type="entry name" value="NDUFAF7"/>
</dbReference>
<dbReference type="STRING" id="568069.A0A1J1IE57"/>
<dbReference type="Proteomes" id="UP000183832">
    <property type="component" value="Unassembled WGS sequence"/>
</dbReference>
<name>A0A1J1IE57_9DIPT</name>
<dbReference type="Gene3D" id="3.40.50.12710">
    <property type="match status" value="1"/>
</dbReference>
<evidence type="ECO:0000313" key="9">
    <source>
        <dbReference type="Proteomes" id="UP000183832"/>
    </source>
</evidence>
<dbReference type="AlphaFoldDB" id="A0A1J1IE57"/>
<comment type="function">
    <text evidence="7">Arginine methyltransferase involved in the assembly or stability of mitochondrial NADH:ubiquinone oxidoreductase complex (complex I).</text>
</comment>
<evidence type="ECO:0000313" key="8">
    <source>
        <dbReference type="EMBL" id="CRK98491.1"/>
    </source>
</evidence>
<comment type="subcellular location">
    <subcellularLocation>
        <location evidence="1 7">Mitochondrion</location>
    </subcellularLocation>
</comment>
<comment type="catalytic activity">
    <reaction evidence="6 7">
        <text>L-arginyl-[protein] + 2 S-adenosyl-L-methionine = N(omega),N(omega)'-dimethyl-L-arginyl-[protein] + 2 S-adenosyl-L-homocysteine + 2 H(+)</text>
        <dbReference type="Rhea" id="RHEA:48108"/>
        <dbReference type="Rhea" id="RHEA-COMP:10532"/>
        <dbReference type="Rhea" id="RHEA-COMP:11992"/>
        <dbReference type="ChEBI" id="CHEBI:15378"/>
        <dbReference type="ChEBI" id="CHEBI:29965"/>
        <dbReference type="ChEBI" id="CHEBI:57856"/>
        <dbReference type="ChEBI" id="CHEBI:59789"/>
        <dbReference type="ChEBI" id="CHEBI:88221"/>
        <dbReference type="EC" id="2.1.1.320"/>
    </reaction>
</comment>
<evidence type="ECO:0000256" key="7">
    <source>
        <dbReference type="RuleBase" id="RU364114"/>
    </source>
</evidence>
<dbReference type="OrthoDB" id="438553at2759"/>
<dbReference type="GO" id="GO:0032981">
    <property type="term" value="P:mitochondrial respiratory chain complex I assembly"/>
    <property type="evidence" value="ECO:0007669"/>
    <property type="project" value="TreeGrafter"/>
</dbReference>
<evidence type="ECO:0000256" key="1">
    <source>
        <dbReference type="ARBA" id="ARBA00004173"/>
    </source>
</evidence>
<sequence length="431" mass="49513">MIISRIRSVSFLRPINNYRSYSYKPISRPQINSLVNKSYIDKKLNKFTLKEILKTKIEMSGPLTVASYMTEILTNPESGYYMSRDVFGQKGDFITSPEIGQIFGEMIAIWCLTEYQKIGSPLPLQIIELGPGRATLIQDFLRVFDKFKVSKKLTIHLVELSPYLSTMQAQKLCYSSSKMDQESGLPYYQTGETLGGVRIFWYRRIEDIPKEFSIILAHEFFDVLPIHKLQRDGSCWKEILVDKDPTDVNKFRYVLSRNETPVSKLFSSMRPNEKRNHVEISLQSDLIAQQIAERIESFGGIGLIMDYGHEGEKEDTFRAFKNHQLCDALHEPGSADITADVDFKNLKNILQTDDKVIAFGPVEQGTFLKRMGADVRLEKLLENCEESEIENLKTGLDMLINPQKMGSRFKFLSVFPHVLKDHLDKFPVMGF</sequence>
<reference evidence="8 9" key="1">
    <citation type="submission" date="2015-04" db="EMBL/GenBank/DDBJ databases">
        <authorList>
            <person name="Syromyatnikov M.Y."/>
            <person name="Popov V.N."/>
        </authorList>
    </citation>
    <scope>NUCLEOTIDE SEQUENCE [LARGE SCALE GENOMIC DNA]</scope>
</reference>
<dbReference type="SUPFAM" id="SSF53335">
    <property type="entry name" value="S-adenosyl-L-methionine-dependent methyltransferases"/>
    <property type="match status" value="1"/>
</dbReference>
<comment type="similarity">
    <text evidence="2 7">Belongs to the NDUFAF7 family.</text>
</comment>
<dbReference type="InterPro" id="IPR038375">
    <property type="entry name" value="NDUFAF7_sf"/>
</dbReference>
<dbReference type="PANTHER" id="PTHR12049">
    <property type="entry name" value="PROTEIN ARGININE METHYLTRANSFERASE NDUFAF7, MITOCHONDRIAL"/>
    <property type="match status" value="1"/>
</dbReference>
<keyword evidence="5 7" id="KW-0496">Mitochondrion</keyword>
<dbReference type="PANTHER" id="PTHR12049:SF7">
    <property type="entry name" value="PROTEIN ARGININE METHYLTRANSFERASE NDUFAF7, MITOCHONDRIAL"/>
    <property type="match status" value="1"/>
</dbReference>
<dbReference type="InterPro" id="IPR029063">
    <property type="entry name" value="SAM-dependent_MTases_sf"/>
</dbReference>
<dbReference type="EC" id="2.1.1.320" evidence="7"/>
<evidence type="ECO:0000256" key="3">
    <source>
        <dbReference type="ARBA" id="ARBA00022603"/>
    </source>
</evidence>
<gene>
    <name evidence="8" type="ORF">CLUMA_CG011848</name>
</gene>
<keyword evidence="3 7" id="KW-0489">Methyltransferase</keyword>
<proteinExistence type="inferred from homology"/>
<dbReference type="Pfam" id="PF02636">
    <property type="entry name" value="Methyltransf_28"/>
    <property type="match status" value="1"/>
</dbReference>
<evidence type="ECO:0000256" key="4">
    <source>
        <dbReference type="ARBA" id="ARBA00022679"/>
    </source>
</evidence>